<dbReference type="AlphaFoldDB" id="A0A9P7W4X3"/>
<keyword evidence="4" id="KW-0496">Mitochondrion</keyword>
<evidence type="ECO:0000313" key="6">
    <source>
        <dbReference type="EMBL" id="KAG7452687.1"/>
    </source>
</evidence>
<dbReference type="Gene3D" id="1.10.3580.10">
    <property type="entry name" value="ATP12 ATPase"/>
    <property type="match status" value="1"/>
</dbReference>
<accession>A0A9P7W4X3</accession>
<proteinExistence type="inferred from homology"/>
<dbReference type="RefSeq" id="XP_043046187.1">
    <property type="nucleotide sequence ID" value="XM_043178658.1"/>
</dbReference>
<dbReference type="EMBL" id="MU250523">
    <property type="protein sequence ID" value="KAG7452687.1"/>
    <property type="molecule type" value="Genomic_DNA"/>
</dbReference>
<keyword evidence="3" id="KW-0809">Transit peptide</keyword>
<name>A0A9P7W4X3_9AGAR</name>
<evidence type="ECO:0000256" key="3">
    <source>
        <dbReference type="ARBA" id="ARBA00022946"/>
    </source>
</evidence>
<comment type="similarity">
    <text evidence="2">Belongs to the ATP12 family.</text>
</comment>
<dbReference type="GeneID" id="66100952"/>
<evidence type="ECO:0000256" key="4">
    <source>
        <dbReference type="ARBA" id="ARBA00023128"/>
    </source>
</evidence>
<dbReference type="GO" id="GO:0005739">
    <property type="term" value="C:mitochondrion"/>
    <property type="evidence" value="ECO:0007669"/>
    <property type="project" value="UniProtKB-SubCell"/>
</dbReference>
<evidence type="ECO:0000313" key="7">
    <source>
        <dbReference type="Proteomes" id="UP000812287"/>
    </source>
</evidence>
<keyword evidence="7" id="KW-1185">Reference proteome</keyword>
<dbReference type="Pfam" id="PF07542">
    <property type="entry name" value="ATP12"/>
    <property type="match status" value="1"/>
</dbReference>
<dbReference type="InterPro" id="IPR023335">
    <property type="entry name" value="ATP12_ortho_dom_sf"/>
</dbReference>
<gene>
    <name evidence="6" type="ORF">BT62DRAFT_1070426</name>
</gene>
<dbReference type="PANTHER" id="PTHR21013">
    <property type="entry name" value="ATP SYNTHASE MITOCHONDRIAL F1 COMPLEX ASSEMBLY FACTOR 2/ATP12 PROTEIN, MITOCHONDRIAL PRECURSOR"/>
    <property type="match status" value="1"/>
</dbReference>
<evidence type="ECO:0000256" key="1">
    <source>
        <dbReference type="ARBA" id="ARBA00004173"/>
    </source>
</evidence>
<reference evidence="6" key="1">
    <citation type="submission" date="2020-11" db="EMBL/GenBank/DDBJ databases">
        <title>Adaptations for nitrogen fixation in a non-lichenized fungal sporocarp promotes dispersal by wood-feeding termites.</title>
        <authorList>
            <consortium name="DOE Joint Genome Institute"/>
            <person name="Koch R.A."/>
            <person name="Yoon G."/>
            <person name="Arayal U."/>
            <person name="Lail K."/>
            <person name="Amirebrahimi M."/>
            <person name="Labutti K."/>
            <person name="Lipzen A."/>
            <person name="Riley R."/>
            <person name="Barry K."/>
            <person name="Henrissat B."/>
            <person name="Grigoriev I.V."/>
            <person name="Herr J.R."/>
            <person name="Aime M.C."/>
        </authorList>
    </citation>
    <scope>NUCLEOTIDE SEQUENCE</scope>
    <source>
        <strain evidence="6">MCA 3950</strain>
    </source>
</reference>
<keyword evidence="5" id="KW-0143">Chaperone</keyword>
<evidence type="ECO:0000256" key="5">
    <source>
        <dbReference type="ARBA" id="ARBA00023186"/>
    </source>
</evidence>
<dbReference type="SUPFAM" id="SSF160909">
    <property type="entry name" value="ATP12-like"/>
    <property type="match status" value="1"/>
</dbReference>
<dbReference type="PANTHER" id="PTHR21013:SF10">
    <property type="entry name" value="ATP SYNTHASE MITOCHONDRIAL F1 COMPLEX ASSEMBLY FACTOR 2"/>
    <property type="match status" value="1"/>
</dbReference>
<dbReference type="InterPro" id="IPR042272">
    <property type="entry name" value="ATP12_ATP_synth-F1-assembly_N"/>
</dbReference>
<comment type="subcellular location">
    <subcellularLocation>
        <location evidence="1">Mitochondrion</location>
    </subcellularLocation>
</comment>
<dbReference type="GO" id="GO:0033615">
    <property type="term" value="P:mitochondrial proton-transporting ATP synthase complex assembly"/>
    <property type="evidence" value="ECO:0007669"/>
    <property type="project" value="TreeGrafter"/>
</dbReference>
<dbReference type="InterPro" id="IPR011419">
    <property type="entry name" value="ATP12_ATP_synth-F1-assembly"/>
</dbReference>
<dbReference type="OrthoDB" id="5673at2759"/>
<sequence>MSFFCRLVPIRSAVVTFPHNLRRLQSTASVIDGPPVTETNRAESTMKRFWKDVGIEKRRESFTVTLDRRALKTPSGNTLLLPGNKMLIATLVATEWDNQDKLLKPHALPIDLKESQTSLVSRAIDSLGEEAVREEVCHALLEYLDTDTICFHEDYPPQLVTLQTKHWDPLLEWARNTFKVEIHKFESILSNKQPEATKQRFIEELKTFTSWEMAAMERATYITKSFLIALALVKRFITVEQASIAARVEVSSQIERWGEVEDSHDVDFHDIRRQLGSAACLLSLT</sequence>
<comment type="caution">
    <text evidence="6">The sequence shown here is derived from an EMBL/GenBank/DDBJ whole genome shotgun (WGS) entry which is preliminary data.</text>
</comment>
<dbReference type="Gene3D" id="3.30.2180.10">
    <property type="entry name" value="ATP12-like"/>
    <property type="match status" value="1"/>
</dbReference>
<organism evidence="6 7">
    <name type="scientific">Guyanagaster necrorhizus</name>
    <dbReference type="NCBI Taxonomy" id="856835"/>
    <lineage>
        <taxon>Eukaryota</taxon>
        <taxon>Fungi</taxon>
        <taxon>Dikarya</taxon>
        <taxon>Basidiomycota</taxon>
        <taxon>Agaricomycotina</taxon>
        <taxon>Agaricomycetes</taxon>
        <taxon>Agaricomycetidae</taxon>
        <taxon>Agaricales</taxon>
        <taxon>Marasmiineae</taxon>
        <taxon>Physalacriaceae</taxon>
        <taxon>Guyanagaster</taxon>
    </lineage>
</organism>
<protein>
    <submittedName>
        <fullName evidence="6">ATP12-domain-containing protein</fullName>
    </submittedName>
</protein>
<dbReference type="Proteomes" id="UP000812287">
    <property type="component" value="Unassembled WGS sequence"/>
</dbReference>
<evidence type="ECO:0000256" key="2">
    <source>
        <dbReference type="ARBA" id="ARBA00008231"/>
    </source>
</evidence>